<feature type="domain" description="Major facilitator superfamily (MFS) profile" evidence="7">
    <location>
        <begin position="55"/>
        <end position="525"/>
    </location>
</feature>
<proteinExistence type="predicted"/>
<dbReference type="InterPro" id="IPR036259">
    <property type="entry name" value="MFS_trans_sf"/>
</dbReference>
<evidence type="ECO:0000256" key="1">
    <source>
        <dbReference type="ARBA" id="ARBA00004141"/>
    </source>
</evidence>
<feature type="transmembrane region" description="Helical" evidence="6">
    <location>
        <begin position="433"/>
        <end position="454"/>
    </location>
</feature>
<evidence type="ECO:0000313" key="8">
    <source>
        <dbReference type="EMBL" id="WRT68403.1"/>
    </source>
</evidence>
<accession>A0ABZ1D3A4</accession>
<evidence type="ECO:0000259" key="7">
    <source>
        <dbReference type="PROSITE" id="PS50850"/>
    </source>
</evidence>
<dbReference type="Proteomes" id="UP001329825">
    <property type="component" value="Chromosome 7"/>
</dbReference>
<evidence type="ECO:0000313" key="9">
    <source>
        <dbReference type="Proteomes" id="UP001329825"/>
    </source>
</evidence>
<feature type="transmembrane region" description="Helical" evidence="6">
    <location>
        <begin position="334"/>
        <end position="354"/>
    </location>
</feature>
<feature type="transmembrane region" description="Helical" evidence="6">
    <location>
        <begin position="150"/>
        <end position="170"/>
    </location>
</feature>
<dbReference type="EMBL" id="CP141887">
    <property type="protein sequence ID" value="WRT68403.1"/>
    <property type="molecule type" value="Genomic_DNA"/>
</dbReference>
<dbReference type="PANTHER" id="PTHR42718:SF9">
    <property type="entry name" value="MAJOR FACILITATOR SUPERFAMILY MULTIDRUG TRANSPORTER MFSC"/>
    <property type="match status" value="1"/>
</dbReference>
<feature type="transmembrane region" description="Helical" evidence="6">
    <location>
        <begin position="256"/>
        <end position="276"/>
    </location>
</feature>
<keyword evidence="3 6" id="KW-0812">Transmembrane</keyword>
<feature type="transmembrane region" description="Helical" evidence="6">
    <location>
        <begin position="466"/>
        <end position="489"/>
    </location>
</feature>
<evidence type="ECO:0000256" key="3">
    <source>
        <dbReference type="ARBA" id="ARBA00022692"/>
    </source>
</evidence>
<comment type="subcellular location">
    <subcellularLocation>
        <location evidence="1">Membrane</location>
        <topology evidence="1">Multi-pass membrane protein</topology>
    </subcellularLocation>
</comment>
<evidence type="ECO:0000256" key="4">
    <source>
        <dbReference type="ARBA" id="ARBA00022989"/>
    </source>
</evidence>
<keyword evidence="5 6" id="KW-0472">Membrane</keyword>
<keyword evidence="9" id="KW-1185">Reference proteome</keyword>
<dbReference type="SUPFAM" id="SSF103473">
    <property type="entry name" value="MFS general substrate transporter"/>
    <property type="match status" value="1"/>
</dbReference>
<organism evidence="8 9">
    <name type="scientific">Kwoniella shivajii</name>
    <dbReference type="NCBI Taxonomy" id="564305"/>
    <lineage>
        <taxon>Eukaryota</taxon>
        <taxon>Fungi</taxon>
        <taxon>Dikarya</taxon>
        <taxon>Basidiomycota</taxon>
        <taxon>Agaricomycotina</taxon>
        <taxon>Tremellomycetes</taxon>
        <taxon>Tremellales</taxon>
        <taxon>Cryptococcaceae</taxon>
        <taxon>Kwoniella</taxon>
    </lineage>
</organism>
<keyword evidence="4 6" id="KW-1133">Transmembrane helix</keyword>
<feature type="transmembrane region" description="Helical" evidence="6">
    <location>
        <begin position="56"/>
        <end position="80"/>
    </location>
</feature>
<feature type="transmembrane region" description="Helical" evidence="6">
    <location>
        <begin position="399"/>
        <end position="421"/>
    </location>
</feature>
<feature type="transmembrane region" description="Helical" evidence="6">
    <location>
        <begin position="182"/>
        <end position="209"/>
    </location>
</feature>
<name>A0ABZ1D3A4_9TREE</name>
<dbReference type="InterPro" id="IPR020846">
    <property type="entry name" value="MFS_dom"/>
</dbReference>
<dbReference type="PROSITE" id="PS50850">
    <property type="entry name" value="MFS"/>
    <property type="match status" value="1"/>
</dbReference>
<evidence type="ECO:0000256" key="6">
    <source>
        <dbReference type="SAM" id="Phobius"/>
    </source>
</evidence>
<dbReference type="RefSeq" id="XP_062793143.1">
    <property type="nucleotide sequence ID" value="XM_062937092.1"/>
</dbReference>
<dbReference type="Pfam" id="PF07690">
    <property type="entry name" value="MFS_1"/>
    <property type="match status" value="1"/>
</dbReference>
<evidence type="ECO:0000256" key="2">
    <source>
        <dbReference type="ARBA" id="ARBA00022448"/>
    </source>
</evidence>
<keyword evidence="2" id="KW-0813">Transport</keyword>
<dbReference type="Gene3D" id="1.20.1250.20">
    <property type="entry name" value="MFS general substrate transporter like domains"/>
    <property type="match status" value="2"/>
</dbReference>
<feature type="transmembrane region" description="Helical" evidence="6">
    <location>
        <begin position="124"/>
        <end position="144"/>
    </location>
</feature>
<feature type="transmembrane region" description="Helical" evidence="6">
    <location>
        <begin position="92"/>
        <end position="112"/>
    </location>
</feature>
<feature type="transmembrane region" description="Helical" evidence="6">
    <location>
        <begin position="374"/>
        <end position="392"/>
    </location>
</feature>
<dbReference type="GeneID" id="87957510"/>
<feature type="transmembrane region" description="Helical" evidence="6">
    <location>
        <begin position="215"/>
        <end position="235"/>
    </location>
</feature>
<feature type="transmembrane region" description="Helical" evidence="6">
    <location>
        <begin position="501"/>
        <end position="521"/>
    </location>
</feature>
<gene>
    <name evidence="8" type="ORF">IL334_005379</name>
</gene>
<dbReference type="PANTHER" id="PTHR42718">
    <property type="entry name" value="MAJOR FACILITATOR SUPERFAMILY MULTIDRUG TRANSPORTER MFSC"/>
    <property type="match status" value="1"/>
</dbReference>
<protein>
    <recommendedName>
        <fullName evidence="7">Major facilitator superfamily (MFS) profile domain-containing protein</fullName>
    </recommendedName>
</protein>
<reference evidence="8 9" key="1">
    <citation type="submission" date="2024-01" db="EMBL/GenBank/DDBJ databases">
        <title>Comparative genomics of Cryptococcus and Kwoniella reveals pathogenesis evolution and contrasting modes of karyotype evolution via chromosome fusion or intercentromeric recombination.</title>
        <authorList>
            <person name="Coelho M.A."/>
            <person name="David-Palma M."/>
            <person name="Shea T."/>
            <person name="Bowers K."/>
            <person name="McGinley-Smith S."/>
            <person name="Mohammad A.W."/>
            <person name="Gnirke A."/>
            <person name="Yurkov A.M."/>
            <person name="Nowrousian M."/>
            <person name="Sun S."/>
            <person name="Cuomo C.A."/>
            <person name="Heitman J."/>
        </authorList>
    </citation>
    <scope>NUCLEOTIDE SEQUENCE [LARGE SCALE GENOMIC DNA]</scope>
    <source>
        <strain evidence="8">CBS 11374</strain>
    </source>
</reference>
<sequence>MCTGVISFTDMTEKIIEQHDQEAAPDRLPVLPSKPSSDQSGEIVIPELAISQWRRIVLAGLMMFTTFIASATIAGSLLIIPAMSADLGIKDLQAQWISSAYSLANGCGLLFFGRVADLYGGEYLFLLGMGLYTLFSVISGFVRQSTALCVVRALAGLSLSIALPAAFGIIGRTFRSEPSRTIAFASLALGVPIGAGPGQVIAGCMAGVSPKSWQYNFFILAGLAIIPCLPGIFIIPSEPRKQKQISTTNNRVNKKFDWLGAGLITSALDLIGFGLTQGGLIDKGWKEPYIGICVGLAVLLFAGFIYWEKRTIKSSSNIAPLVNLSMFIRYDHKVTAVLCVAFTGYLSVAGWMYLTTIYFQTLLQETPLTNALHVLPAPIVGALACFLVTLLAPRVPAPYLLAMGGCCTAIAHILFAVAPLHRTWWINGFLSNLFNPFGADFTVGIGSILISNLVNEDEQSISGALFQTALQLASTLGVCLCSLTQKIVMDKTGSLEKGLRVGFWLMAAFSFFSALIALIALRKVGLARDIRKVTEGSTAS</sequence>
<evidence type="ECO:0000256" key="5">
    <source>
        <dbReference type="ARBA" id="ARBA00023136"/>
    </source>
</evidence>
<feature type="transmembrane region" description="Helical" evidence="6">
    <location>
        <begin position="288"/>
        <end position="307"/>
    </location>
</feature>
<dbReference type="InterPro" id="IPR011701">
    <property type="entry name" value="MFS"/>
</dbReference>